<feature type="transmembrane region" description="Helical" evidence="1">
    <location>
        <begin position="454"/>
        <end position="475"/>
    </location>
</feature>
<dbReference type="Proteomes" id="UP000237271">
    <property type="component" value="Unassembled WGS sequence"/>
</dbReference>
<evidence type="ECO:0000313" key="3">
    <source>
        <dbReference type="Proteomes" id="UP000237271"/>
    </source>
</evidence>
<name>A0A2P4XA03_9STRA</name>
<feature type="transmembrane region" description="Helical" evidence="1">
    <location>
        <begin position="414"/>
        <end position="434"/>
    </location>
</feature>
<protein>
    <recommendedName>
        <fullName evidence="4">Transmembrane protein</fullName>
    </recommendedName>
</protein>
<dbReference type="EMBL" id="NCKW01015595">
    <property type="protein sequence ID" value="POM62349.1"/>
    <property type="molecule type" value="Genomic_DNA"/>
</dbReference>
<feature type="transmembrane region" description="Helical" evidence="1">
    <location>
        <begin position="126"/>
        <end position="150"/>
    </location>
</feature>
<comment type="caution">
    <text evidence="2">The sequence shown here is derived from an EMBL/GenBank/DDBJ whole genome shotgun (WGS) entry which is preliminary data.</text>
</comment>
<dbReference type="OrthoDB" id="123392at2759"/>
<gene>
    <name evidence="2" type="ORF">PHPALM_28508</name>
</gene>
<evidence type="ECO:0008006" key="4">
    <source>
        <dbReference type="Google" id="ProtNLM"/>
    </source>
</evidence>
<dbReference type="AlphaFoldDB" id="A0A2P4XA03"/>
<feature type="transmembrane region" description="Helical" evidence="1">
    <location>
        <begin position="502"/>
        <end position="522"/>
    </location>
</feature>
<reference evidence="2 3" key="1">
    <citation type="journal article" date="2017" name="Genome Biol. Evol.">
        <title>Phytophthora megakarya and P. palmivora, closely related causal agents of cacao black pod rot, underwent increases in genome sizes and gene numbers by different mechanisms.</title>
        <authorList>
            <person name="Ali S.S."/>
            <person name="Shao J."/>
            <person name="Lary D.J."/>
            <person name="Kronmiller B."/>
            <person name="Shen D."/>
            <person name="Strem M.D."/>
            <person name="Amoako-Attah I."/>
            <person name="Akrofi A.Y."/>
            <person name="Begoude B.A."/>
            <person name="Ten Hoopen G.M."/>
            <person name="Coulibaly K."/>
            <person name="Kebe B.I."/>
            <person name="Melnick R.L."/>
            <person name="Guiltinan M.J."/>
            <person name="Tyler B.M."/>
            <person name="Meinhardt L.W."/>
            <person name="Bailey B.A."/>
        </authorList>
    </citation>
    <scope>NUCLEOTIDE SEQUENCE [LARGE SCALE GENOMIC DNA]</scope>
    <source>
        <strain evidence="3">sbr112.9</strain>
    </source>
</reference>
<keyword evidence="3" id="KW-1185">Reference proteome</keyword>
<keyword evidence="1" id="KW-0812">Transmembrane</keyword>
<feature type="transmembrane region" description="Helical" evidence="1">
    <location>
        <begin position="96"/>
        <end position="114"/>
    </location>
</feature>
<sequence>MKVQPVDQAQPIYASNFATLCRWIANWWHRSQIGHRSEYSVERLLAFRDYYKCTSFTRVVAVCILTPLPAITVALLIDCTPLRSPSDGWKANYAFWIRWFFALVAVSVGATAQIREVILPEAISNAEAVAISLGTAITDLSVALALAVTWRFPIPFGYILMVGPYMLILLGFTLMIIGRRLLTESPVLRQQIKSQATIIFAQGAVAMAYPFFTAVFTRLSGSQQTVFVIVTPLFKFITKHIIANAAQGLHEYVGPIVVFSVDVFSVFYVAICMQISKTVVTTLLIIASDSFHVIVALRIISHQANVFESSREEGPSSTMNYLDDLPEMLQHIFDDPVTLSDGHRFRVTAPFPLPLSVERKKSSRKGSTPRRLLMLMNSDVATSANRLRSALLEEAVCDALQVLFHSEYVLMTEYIECVLPMLYAIYLPILFHLPVAQFYPQTASSTPDKVKQDVINIIMFGAVEFVGFVGLLSLLKRKFGISPLYQLAFVLETQVRTVQGHLFVWIVFILHMPLMHYGKFFVAQVVGRFG</sequence>
<feature type="transmembrane region" description="Helical" evidence="1">
    <location>
        <begin position="252"/>
        <end position="276"/>
    </location>
</feature>
<feature type="transmembrane region" description="Helical" evidence="1">
    <location>
        <begin position="225"/>
        <end position="245"/>
    </location>
</feature>
<evidence type="ECO:0000256" key="1">
    <source>
        <dbReference type="SAM" id="Phobius"/>
    </source>
</evidence>
<organism evidence="2 3">
    <name type="scientific">Phytophthora palmivora</name>
    <dbReference type="NCBI Taxonomy" id="4796"/>
    <lineage>
        <taxon>Eukaryota</taxon>
        <taxon>Sar</taxon>
        <taxon>Stramenopiles</taxon>
        <taxon>Oomycota</taxon>
        <taxon>Peronosporomycetes</taxon>
        <taxon>Peronosporales</taxon>
        <taxon>Peronosporaceae</taxon>
        <taxon>Phytophthora</taxon>
    </lineage>
</organism>
<keyword evidence="1" id="KW-1133">Transmembrane helix</keyword>
<feature type="transmembrane region" description="Helical" evidence="1">
    <location>
        <begin position="56"/>
        <end position="76"/>
    </location>
</feature>
<feature type="transmembrane region" description="Helical" evidence="1">
    <location>
        <begin position="282"/>
        <end position="301"/>
    </location>
</feature>
<accession>A0A2P4XA03</accession>
<proteinExistence type="predicted"/>
<keyword evidence="1" id="KW-0472">Membrane</keyword>
<feature type="transmembrane region" description="Helical" evidence="1">
    <location>
        <begin position="156"/>
        <end position="177"/>
    </location>
</feature>
<evidence type="ECO:0000313" key="2">
    <source>
        <dbReference type="EMBL" id="POM62349.1"/>
    </source>
</evidence>
<feature type="transmembrane region" description="Helical" evidence="1">
    <location>
        <begin position="198"/>
        <end position="219"/>
    </location>
</feature>